<dbReference type="UniPathway" id="UPA00059">
    <property type="reaction ID" value="UER00104"/>
</dbReference>
<proteinExistence type="inferred from homology"/>
<reference evidence="9" key="1">
    <citation type="submission" date="2012-09" db="EMBL/GenBank/DDBJ databases">
        <authorList>
            <person name="Martin A.A."/>
        </authorList>
    </citation>
    <scope>NUCLEOTIDE SEQUENCE</scope>
</reference>
<keyword evidence="7" id="KW-0413">Isomerase</keyword>
<dbReference type="WBParaSite" id="ACAC_0000981701-mRNA-1">
    <property type="protein sequence ID" value="ACAC_0000981701-mRNA-1"/>
    <property type="gene ID" value="ACAC_0000981701"/>
</dbReference>
<dbReference type="InterPro" id="IPR011876">
    <property type="entry name" value="IsopentenylPP_isomerase_typ1"/>
</dbReference>
<evidence type="ECO:0000256" key="3">
    <source>
        <dbReference type="ARBA" id="ARBA00004826"/>
    </source>
</evidence>
<comment type="similarity">
    <text evidence="4">Belongs to the IPP isomerase type 1 family.</text>
</comment>
<sequence length="215" mass="24665">LDFTVTARQCSINNTERMQRANVILPKYDPVQVGYLSEKCIAVDEDDQIIGEVTKMDAHRVETCITFPCLWANTCCSHPLFTAGERTGATGVIAAVVRKIEHELGFVDLEPEECHVMGRFLYKAVEANSLWGEHELDYAVVTRNVSLDRLVPNPQEVSDIRAVDEKELTDWITSESPSFSPWFRLFYRLRFLSEWWSNIDHIENLPVDLSIIRMT</sequence>
<dbReference type="AlphaFoldDB" id="A0A158PAP6"/>
<dbReference type="GO" id="GO:0009240">
    <property type="term" value="P:isopentenyl diphosphate biosynthetic process"/>
    <property type="evidence" value="ECO:0007669"/>
    <property type="project" value="TreeGrafter"/>
</dbReference>
<dbReference type="GO" id="GO:0005737">
    <property type="term" value="C:cytoplasm"/>
    <property type="evidence" value="ECO:0007669"/>
    <property type="project" value="TreeGrafter"/>
</dbReference>
<keyword evidence="6" id="KW-0414">Isoprene biosynthesis</keyword>
<name>A0A158PAP6_ANGCA</name>
<evidence type="ECO:0000313" key="10">
    <source>
        <dbReference type="WBParaSite" id="ACAC_0000981701-mRNA-1"/>
    </source>
</evidence>
<evidence type="ECO:0000256" key="4">
    <source>
        <dbReference type="ARBA" id="ARBA00007579"/>
    </source>
</evidence>
<evidence type="ECO:0000313" key="9">
    <source>
        <dbReference type="Proteomes" id="UP000035642"/>
    </source>
</evidence>
<dbReference type="PIRSF" id="PIRSF018427">
    <property type="entry name" value="Isopntndiph_ism"/>
    <property type="match status" value="1"/>
</dbReference>
<dbReference type="Proteomes" id="UP000035642">
    <property type="component" value="Unassembled WGS sequence"/>
</dbReference>
<dbReference type="SUPFAM" id="SSF55811">
    <property type="entry name" value="Nudix"/>
    <property type="match status" value="1"/>
</dbReference>
<evidence type="ECO:0000256" key="5">
    <source>
        <dbReference type="ARBA" id="ARBA00012057"/>
    </source>
</evidence>
<accession>A0A158PAP6</accession>
<dbReference type="Gene3D" id="3.90.79.10">
    <property type="entry name" value="Nucleoside Triphosphate Pyrophosphohydrolase"/>
    <property type="match status" value="2"/>
</dbReference>
<organism evidence="9 10">
    <name type="scientific">Angiostrongylus cantonensis</name>
    <name type="common">Rat lungworm</name>
    <dbReference type="NCBI Taxonomy" id="6313"/>
    <lineage>
        <taxon>Eukaryota</taxon>
        <taxon>Metazoa</taxon>
        <taxon>Ecdysozoa</taxon>
        <taxon>Nematoda</taxon>
        <taxon>Chromadorea</taxon>
        <taxon>Rhabditida</taxon>
        <taxon>Rhabditina</taxon>
        <taxon>Rhabditomorpha</taxon>
        <taxon>Strongyloidea</taxon>
        <taxon>Metastrongylidae</taxon>
        <taxon>Angiostrongylus</taxon>
    </lineage>
</organism>
<protein>
    <recommendedName>
        <fullName evidence="5">isopentenyl-diphosphate Delta-isomerase</fullName>
        <ecNumber evidence="5">5.3.3.2</ecNumber>
    </recommendedName>
</protein>
<evidence type="ECO:0000256" key="1">
    <source>
        <dbReference type="ARBA" id="ARBA00000374"/>
    </source>
</evidence>
<comment type="function">
    <text evidence="2">Catalyzes the 1,3-allylic rearrangement of the homoallylic substrate isopentenyl (IPP) to its highly electrophilic allylic isomer, dimethylallyl diphosphate (DMAPP).</text>
</comment>
<dbReference type="GO" id="GO:0050992">
    <property type="term" value="P:dimethylallyl diphosphate biosynthetic process"/>
    <property type="evidence" value="ECO:0007669"/>
    <property type="project" value="UniProtKB-UniPathway"/>
</dbReference>
<dbReference type="PANTHER" id="PTHR10885:SF0">
    <property type="entry name" value="ISOPENTENYL-DIPHOSPHATE DELTA-ISOMERASE"/>
    <property type="match status" value="1"/>
</dbReference>
<dbReference type="PROSITE" id="PS51462">
    <property type="entry name" value="NUDIX"/>
    <property type="match status" value="1"/>
</dbReference>
<dbReference type="InterPro" id="IPR000086">
    <property type="entry name" value="NUDIX_hydrolase_dom"/>
</dbReference>
<reference evidence="10" key="2">
    <citation type="submission" date="2016-04" db="UniProtKB">
        <authorList>
            <consortium name="WormBaseParasite"/>
        </authorList>
    </citation>
    <scope>IDENTIFICATION</scope>
</reference>
<dbReference type="STRING" id="6313.A0A158PAP6"/>
<comment type="pathway">
    <text evidence="3">Isoprenoid biosynthesis; dimethylallyl diphosphate biosynthesis; dimethylallyl diphosphate from isopentenyl diphosphate: step 1/1.</text>
</comment>
<dbReference type="PANTHER" id="PTHR10885">
    <property type="entry name" value="ISOPENTENYL-DIPHOSPHATE DELTA-ISOMERASE"/>
    <property type="match status" value="1"/>
</dbReference>
<dbReference type="CDD" id="cd02885">
    <property type="entry name" value="NUDIX_IPP_Isomerase"/>
    <property type="match status" value="1"/>
</dbReference>
<feature type="domain" description="Nudix hydrolase" evidence="8">
    <location>
        <begin position="26"/>
        <end position="185"/>
    </location>
</feature>
<keyword evidence="9" id="KW-1185">Reference proteome</keyword>
<dbReference type="EC" id="5.3.3.2" evidence="5"/>
<evidence type="ECO:0000256" key="6">
    <source>
        <dbReference type="ARBA" id="ARBA00023229"/>
    </source>
</evidence>
<evidence type="ECO:0000259" key="8">
    <source>
        <dbReference type="PROSITE" id="PS51462"/>
    </source>
</evidence>
<evidence type="ECO:0000256" key="2">
    <source>
        <dbReference type="ARBA" id="ARBA00003951"/>
    </source>
</evidence>
<evidence type="ECO:0000256" key="7">
    <source>
        <dbReference type="ARBA" id="ARBA00023235"/>
    </source>
</evidence>
<dbReference type="GO" id="GO:0004452">
    <property type="term" value="F:isopentenyl-diphosphate delta-isomerase activity"/>
    <property type="evidence" value="ECO:0007669"/>
    <property type="project" value="UniProtKB-EC"/>
</dbReference>
<comment type="catalytic activity">
    <reaction evidence="1">
        <text>isopentenyl diphosphate = dimethylallyl diphosphate</text>
        <dbReference type="Rhea" id="RHEA:23284"/>
        <dbReference type="ChEBI" id="CHEBI:57623"/>
        <dbReference type="ChEBI" id="CHEBI:128769"/>
        <dbReference type="EC" id="5.3.3.2"/>
    </reaction>
</comment>
<dbReference type="InterPro" id="IPR015797">
    <property type="entry name" value="NUDIX_hydrolase-like_dom_sf"/>
</dbReference>